<protein>
    <recommendedName>
        <fullName evidence="6">FAD-binding PCMH-type domain-containing protein</fullName>
    </recommendedName>
</protein>
<dbReference type="InterPro" id="IPR016167">
    <property type="entry name" value="FAD-bd_PCMH_sub1"/>
</dbReference>
<keyword evidence="4" id="KW-0274">FAD</keyword>
<reference evidence="7 8" key="1">
    <citation type="submission" date="2022-12" db="EMBL/GenBank/DDBJ databases">
        <title>Genomic features and morphological characterization of a novel Knufia sp. strain isolated from spacecraft assembly facility.</title>
        <authorList>
            <person name="Teixeira M."/>
            <person name="Chander A.M."/>
            <person name="Stajich J.E."/>
            <person name="Venkateswaran K."/>
        </authorList>
    </citation>
    <scope>NUCLEOTIDE SEQUENCE [LARGE SCALE GENOMIC DNA]</scope>
    <source>
        <strain evidence="7 8">FJI-L2-BK-P2</strain>
    </source>
</reference>
<keyword evidence="3" id="KW-0285">Flavoprotein</keyword>
<dbReference type="InterPro" id="IPR006094">
    <property type="entry name" value="Oxid_FAD_bind_N"/>
</dbReference>
<comment type="cofactor">
    <cofactor evidence="1">
        <name>FAD</name>
        <dbReference type="ChEBI" id="CHEBI:57692"/>
    </cofactor>
</comment>
<comment type="similarity">
    <text evidence="2">Belongs to the oxygen-dependent FAD-linked oxidoreductase family.</text>
</comment>
<gene>
    <name evidence="7" type="ORF">OHC33_007072</name>
</gene>
<organism evidence="7 8">
    <name type="scientific">Knufia fluminis</name>
    <dbReference type="NCBI Taxonomy" id="191047"/>
    <lineage>
        <taxon>Eukaryota</taxon>
        <taxon>Fungi</taxon>
        <taxon>Dikarya</taxon>
        <taxon>Ascomycota</taxon>
        <taxon>Pezizomycotina</taxon>
        <taxon>Eurotiomycetes</taxon>
        <taxon>Chaetothyriomycetidae</taxon>
        <taxon>Chaetothyriales</taxon>
        <taxon>Trichomeriaceae</taxon>
        <taxon>Knufia</taxon>
    </lineage>
</organism>
<dbReference type="Gene3D" id="3.40.462.20">
    <property type="match status" value="1"/>
</dbReference>
<evidence type="ECO:0000259" key="6">
    <source>
        <dbReference type="PROSITE" id="PS51387"/>
    </source>
</evidence>
<evidence type="ECO:0000256" key="4">
    <source>
        <dbReference type="ARBA" id="ARBA00022827"/>
    </source>
</evidence>
<evidence type="ECO:0000313" key="7">
    <source>
        <dbReference type="EMBL" id="KAK5951780.1"/>
    </source>
</evidence>
<dbReference type="SUPFAM" id="SSF56176">
    <property type="entry name" value="FAD-binding/transporter-associated domain-like"/>
    <property type="match status" value="1"/>
</dbReference>
<dbReference type="GO" id="GO:0016491">
    <property type="term" value="F:oxidoreductase activity"/>
    <property type="evidence" value="ECO:0007669"/>
    <property type="project" value="UniProtKB-KW"/>
</dbReference>
<dbReference type="InterPro" id="IPR012951">
    <property type="entry name" value="BBE"/>
</dbReference>
<feature type="domain" description="FAD-binding PCMH-type" evidence="6">
    <location>
        <begin position="47"/>
        <end position="216"/>
    </location>
</feature>
<dbReference type="InterPro" id="IPR016169">
    <property type="entry name" value="FAD-bd_PCMH_sub2"/>
</dbReference>
<dbReference type="Proteomes" id="UP001316803">
    <property type="component" value="Unassembled WGS sequence"/>
</dbReference>
<accession>A0AAN8EKR6</accession>
<evidence type="ECO:0000256" key="1">
    <source>
        <dbReference type="ARBA" id="ARBA00001974"/>
    </source>
</evidence>
<dbReference type="Gene3D" id="3.30.465.10">
    <property type="match status" value="1"/>
</dbReference>
<dbReference type="InterPro" id="IPR036318">
    <property type="entry name" value="FAD-bd_PCMH-like_sf"/>
</dbReference>
<dbReference type="Pfam" id="PF08031">
    <property type="entry name" value="BBE"/>
    <property type="match status" value="1"/>
</dbReference>
<evidence type="ECO:0000256" key="5">
    <source>
        <dbReference type="ARBA" id="ARBA00023002"/>
    </source>
</evidence>
<dbReference type="GO" id="GO:0071949">
    <property type="term" value="F:FAD binding"/>
    <property type="evidence" value="ECO:0007669"/>
    <property type="project" value="InterPro"/>
</dbReference>
<evidence type="ECO:0000256" key="3">
    <source>
        <dbReference type="ARBA" id="ARBA00022630"/>
    </source>
</evidence>
<dbReference type="PANTHER" id="PTHR42973:SF39">
    <property type="entry name" value="FAD-BINDING PCMH-TYPE DOMAIN-CONTAINING PROTEIN"/>
    <property type="match status" value="1"/>
</dbReference>
<dbReference type="InterPro" id="IPR016166">
    <property type="entry name" value="FAD-bd_PCMH"/>
</dbReference>
<comment type="caution">
    <text evidence="7">The sequence shown here is derived from an EMBL/GenBank/DDBJ whole genome shotgun (WGS) entry which is preliminary data.</text>
</comment>
<sequence>MGDVSESSQRELTGQLLELSQLVDPSEVLAASSVDYIANTQTWSTAKDKKPRLVLRPTTTESLTKIVKYLHNTNLDYKVRSRGFGSASATDVLISLTAFDDFEFNKEGEYVILGAGGTWRGYYDRMEAATQDWTIVAARTPSIGIGGSTLCSGFSWLSAEYGCVSDPANLLDAHVITADGRAFWAAETDPDLLWAMRGTETGFAIATHFKFRARQYPENGSIWAGPILIPRTKVAEVAKGISSMAEKDKRGEMTDKLGMFLYVLRKEILAFLGTTQDMLVVHAFDARGEASGREEFRWALEMEGAIDQTGGGMTLGQVARLQEHIGDVRGTAEAYWSPICMTGENETSEEIIIKSISWWETILDDPTSVSKNGYLLYELFSCRDNLTGRHSSAWPRPVGYKHLMLLGTGCGPNEPKEVSDKAKQYLMEAPKKILGKLMNEVDIVPNALEDFHDIERIYGGHYEKLRQIKTRVDPQNRLQGWIEPLAA</sequence>
<name>A0AAN8EKR6_9EURO</name>
<keyword evidence="8" id="KW-1185">Reference proteome</keyword>
<evidence type="ECO:0000313" key="8">
    <source>
        <dbReference type="Proteomes" id="UP001316803"/>
    </source>
</evidence>
<dbReference type="AlphaFoldDB" id="A0AAN8EKR6"/>
<dbReference type="InterPro" id="IPR050416">
    <property type="entry name" value="FAD-linked_Oxidoreductase"/>
</dbReference>
<dbReference type="PANTHER" id="PTHR42973">
    <property type="entry name" value="BINDING OXIDOREDUCTASE, PUTATIVE (AFU_ORTHOLOGUE AFUA_1G17690)-RELATED"/>
    <property type="match status" value="1"/>
</dbReference>
<dbReference type="Pfam" id="PF01565">
    <property type="entry name" value="FAD_binding_4"/>
    <property type="match status" value="1"/>
</dbReference>
<dbReference type="Gene3D" id="3.30.43.10">
    <property type="entry name" value="Uridine Diphospho-n-acetylenolpyruvylglucosamine Reductase, domain 2"/>
    <property type="match status" value="1"/>
</dbReference>
<dbReference type="EMBL" id="JAKLMC020000018">
    <property type="protein sequence ID" value="KAK5951780.1"/>
    <property type="molecule type" value="Genomic_DNA"/>
</dbReference>
<evidence type="ECO:0000256" key="2">
    <source>
        <dbReference type="ARBA" id="ARBA00005466"/>
    </source>
</evidence>
<dbReference type="PROSITE" id="PS51387">
    <property type="entry name" value="FAD_PCMH"/>
    <property type="match status" value="1"/>
</dbReference>
<proteinExistence type="inferred from homology"/>
<keyword evidence="5" id="KW-0560">Oxidoreductase</keyword>